<evidence type="ECO:0000256" key="2">
    <source>
        <dbReference type="ARBA" id="ARBA00022840"/>
    </source>
</evidence>
<dbReference type="Gene3D" id="3.40.50.300">
    <property type="entry name" value="P-loop containing nucleotide triphosphate hydrolases"/>
    <property type="match status" value="1"/>
</dbReference>
<dbReference type="PROSITE" id="PS00688">
    <property type="entry name" value="SIGMA54_INTERACT_3"/>
    <property type="match status" value="1"/>
</dbReference>
<dbReference type="GO" id="GO:0006355">
    <property type="term" value="P:regulation of DNA-templated transcription"/>
    <property type="evidence" value="ECO:0007669"/>
    <property type="project" value="InterPro"/>
</dbReference>
<dbReference type="Gene3D" id="1.10.8.60">
    <property type="match status" value="1"/>
</dbReference>
<dbReference type="InterPro" id="IPR003593">
    <property type="entry name" value="AAA+_ATPase"/>
</dbReference>
<evidence type="ECO:0000256" key="5">
    <source>
        <dbReference type="ARBA" id="ARBA00023163"/>
    </source>
</evidence>
<gene>
    <name evidence="7" type="ORF">SAOR_09115</name>
</gene>
<keyword evidence="3" id="KW-0805">Transcription regulation</keyword>
<dbReference type="InterPro" id="IPR027417">
    <property type="entry name" value="P-loop_NTPase"/>
</dbReference>
<dbReference type="Pfam" id="PF25601">
    <property type="entry name" value="AAA_lid_14"/>
    <property type="match status" value="1"/>
</dbReference>
<evidence type="ECO:0000256" key="1">
    <source>
        <dbReference type="ARBA" id="ARBA00022741"/>
    </source>
</evidence>
<dbReference type="InterPro" id="IPR009057">
    <property type="entry name" value="Homeodomain-like_sf"/>
</dbReference>
<keyword evidence="1" id="KW-0547">Nucleotide-binding</keyword>
<dbReference type="PANTHER" id="PTHR32071:SF81">
    <property type="entry name" value="PROPIONATE CATABOLISM OPERON REGULATORY PROTEIN"/>
    <property type="match status" value="1"/>
</dbReference>
<keyword evidence="5" id="KW-0804">Transcription</keyword>
<dbReference type="Proteomes" id="UP000283993">
    <property type="component" value="Unassembled WGS sequence"/>
</dbReference>
<dbReference type="InterPro" id="IPR002197">
    <property type="entry name" value="HTH_Fis"/>
</dbReference>
<protein>
    <submittedName>
        <fullName evidence="7">Fis family transcriptional regulator</fullName>
    </submittedName>
</protein>
<dbReference type="PROSITE" id="PS50045">
    <property type="entry name" value="SIGMA54_INTERACT_4"/>
    <property type="match status" value="1"/>
</dbReference>
<dbReference type="RefSeq" id="WP_123631153.1">
    <property type="nucleotide sequence ID" value="NZ_AYKH01000015.1"/>
</dbReference>
<proteinExistence type="predicted"/>
<dbReference type="InterPro" id="IPR029016">
    <property type="entry name" value="GAF-like_dom_sf"/>
</dbReference>
<dbReference type="GO" id="GO:0043565">
    <property type="term" value="F:sequence-specific DNA binding"/>
    <property type="evidence" value="ECO:0007669"/>
    <property type="project" value="InterPro"/>
</dbReference>
<accession>A0A423PNE4</accession>
<dbReference type="AlphaFoldDB" id="A0A423PNE4"/>
<dbReference type="Pfam" id="PF01590">
    <property type="entry name" value="GAF"/>
    <property type="match status" value="1"/>
</dbReference>
<dbReference type="SUPFAM" id="SSF46689">
    <property type="entry name" value="Homeodomain-like"/>
    <property type="match status" value="1"/>
</dbReference>
<dbReference type="InterPro" id="IPR003018">
    <property type="entry name" value="GAF"/>
</dbReference>
<dbReference type="SUPFAM" id="SSF52540">
    <property type="entry name" value="P-loop containing nucleoside triphosphate hydrolases"/>
    <property type="match status" value="1"/>
</dbReference>
<evidence type="ECO:0000259" key="6">
    <source>
        <dbReference type="PROSITE" id="PS50045"/>
    </source>
</evidence>
<dbReference type="Pfam" id="PF00158">
    <property type="entry name" value="Sigma54_activat"/>
    <property type="match status" value="1"/>
</dbReference>
<dbReference type="InterPro" id="IPR058031">
    <property type="entry name" value="AAA_lid_NorR"/>
</dbReference>
<reference evidence="7 8" key="1">
    <citation type="submission" date="2013-10" db="EMBL/GenBank/DDBJ databases">
        <title>Salinisphaera orenii MK-B5 Genome Sequencing.</title>
        <authorList>
            <person name="Lai Q."/>
            <person name="Li C."/>
            <person name="Shao Z."/>
        </authorList>
    </citation>
    <scope>NUCLEOTIDE SEQUENCE [LARGE SCALE GENOMIC DNA]</scope>
    <source>
        <strain evidence="7 8">MK-B5</strain>
    </source>
</reference>
<dbReference type="PANTHER" id="PTHR32071">
    <property type="entry name" value="TRANSCRIPTIONAL REGULATORY PROTEIN"/>
    <property type="match status" value="1"/>
</dbReference>
<dbReference type="FunFam" id="3.40.50.300:FF:000006">
    <property type="entry name" value="DNA-binding transcriptional regulator NtrC"/>
    <property type="match status" value="1"/>
</dbReference>
<dbReference type="SMART" id="SM00382">
    <property type="entry name" value="AAA"/>
    <property type="match status" value="1"/>
</dbReference>
<evidence type="ECO:0000313" key="7">
    <source>
        <dbReference type="EMBL" id="ROO27136.1"/>
    </source>
</evidence>
<organism evidence="7 8">
    <name type="scientific">Salinisphaera orenii MK-B5</name>
    <dbReference type="NCBI Taxonomy" id="856730"/>
    <lineage>
        <taxon>Bacteria</taxon>
        <taxon>Pseudomonadati</taxon>
        <taxon>Pseudomonadota</taxon>
        <taxon>Gammaproteobacteria</taxon>
        <taxon>Salinisphaerales</taxon>
        <taxon>Salinisphaeraceae</taxon>
        <taxon>Salinisphaera</taxon>
    </lineage>
</organism>
<dbReference type="PRINTS" id="PR01590">
    <property type="entry name" value="HTHFIS"/>
</dbReference>
<dbReference type="Gene3D" id="1.10.10.60">
    <property type="entry name" value="Homeodomain-like"/>
    <property type="match status" value="1"/>
</dbReference>
<dbReference type="Pfam" id="PF02954">
    <property type="entry name" value="HTH_8"/>
    <property type="match status" value="1"/>
</dbReference>
<keyword evidence="8" id="KW-1185">Reference proteome</keyword>
<keyword evidence="2" id="KW-0067">ATP-binding</keyword>
<dbReference type="InterPro" id="IPR002078">
    <property type="entry name" value="Sigma_54_int"/>
</dbReference>
<dbReference type="InterPro" id="IPR025662">
    <property type="entry name" value="Sigma_54_int_dom_ATP-bd_1"/>
</dbReference>
<comment type="caution">
    <text evidence="7">The sequence shown here is derived from an EMBL/GenBank/DDBJ whole genome shotgun (WGS) entry which is preliminary data.</text>
</comment>
<feature type="domain" description="Sigma-54 factor interaction" evidence="6">
    <location>
        <begin position="320"/>
        <end position="550"/>
    </location>
</feature>
<name>A0A423PNE4_9GAMM</name>
<evidence type="ECO:0000313" key="8">
    <source>
        <dbReference type="Proteomes" id="UP000283993"/>
    </source>
</evidence>
<sequence>MEESRQIMSAWERFVSRGGGRVAGVRRTVAESWERSIGRIGVDWQRAPSATAGELLRARQQTPLTQRVAEPVMREAERFLSATGSIMLLTDAQGHVLYSQGDDRTRDLAEDINLQPGGMWSEANIGTNAIGTALVDQAPVQIHSVEHFCAEIKKWSCAATIIRHPLDGDVVGAVDISGRASTFHPQALALAVAAASRIEGGLARLINDNHSAVMRRYLDHSRRRAEHVLLVDREGRLIYAGERARQLLAGDDRPYPKVAEIGALEPREWLQALPETLGRIRVEPIEEDERLIGAVIETDVAGARGPARPLHVETEPATRLYGRSETFNRCIDKAYKLARSDVPVLIEGETGVGKELFARAIHAYSDRHGAGYVPINAAALPRDLIESELFGYEPGTFTGASSGGRKGKIEQADGGVLGLDEIGEMPLDMQPTLLRVLEDGVVYRLGSGTPRQVSVRVLSMTNRDLRSEVAAGRFRADLYYRLSVARLKVPPLRERAEDIEPLVARFAAAFYAAEGRAPPVIDAEVYAILRGHDWPGNVRELRNVVESMLLMAEGDRVTPKVLPEEVLDPARPRLSMAAGNRSLRDSEYEAVAEAVTAAGGNMAEAARRLGIARSTLYRKVKAFGLD</sequence>
<dbReference type="CDD" id="cd00009">
    <property type="entry name" value="AAA"/>
    <property type="match status" value="1"/>
</dbReference>
<evidence type="ECO:0000256" key="3">
    <source>
        <dbReference type="ARBA" id="ARBA00023015"/>
    </source>
</evidence>
<evidence type="ECO:0000256" key="4">
    <source>
        <dbReference type="ARBA" id="ARBA00023125"/>
    </source>
</evidence>
<dbReference type="InterPro" id="IPR025944">
    <property type="entry name" value="Sigma_54_int_dom_CS"/>
</dbReference>
<dbReference type="Gene3D" id="3.30.450.40">
    <property type="match status" value="1"/>
</dbReference>
<dbReference type="PROSITE" id="PS00675">
    <property type="entry name" value="SIGMA54_INTERACT_1"/>
    <property type="match status" value="1"/>
</dbReference>
<dbReference type="GO" id="GO:0005524">
    <property type="term" value="F:ATP binding"/>
    <property type="evidence" value="ECO:0007669"/>
    <property type="project" value="UniProtKB-KW"/>
</dbReference>
<dbReference type="EMBL" id="AYKH01000015">
    <property type="protein sequence ID" value="ROO27136.1"/>
    <property type="molecule type" value="Genomic_DNA"/>
</dbReference>
<keyword evidence="4" id="KW-0238">DNA-binding</keyword>